<comment type="caution">
    <text evidence="2">The sequence shown here is derived from an EMBL/GenBank/DDBJ whole genome shotgun (WGS) entry which is preliminary data.</text>
</comment>
<gene>
    <name evidence="2" type="ORF">WS67_12160</name>
</gene>
<proteinExistence type="predicted"/>
<reference evidence="2 3" key="1">
    <citation type="submission" date="2015-11" db="EMBL/GenBank/DDBJ databases">
        <title>Expanding the genomic diversity of Burkholderia species for the development of highly accurate diagnostics.</title>
        <authorList>
            <person name="Sahl J."/>
            <person name="Keim P."/>
            <person name="Wagner D."/>
        </authorList>
    </citation>
    <scope>NUCLEOTIDE SEQUENCE [LARGE SCALE GENOMIC DNA]</scope>
    <source>
        <strain evidence="2 3">TSV85</strain>
    </source>
</reference>
<evidence type="ECO:0000313" key="3">
    <source>
        <dbReference type="Proteomes" id="UP000062788"/>
    </source>
</evidence>
<evidence type="ECO:0000313" key="2">
    <source>
        <dbReference type="EMBL" id="KVE27248.1"/>
    </source>
</evidence>
<dbReference type="EMBL" id="LOWA01000031">
    <property type="protein sequence ID" value="KVE27248.1"/>
    <property type="molecule type" value="Genomic_DNA"/>
</dbReference>
<dbReference type="AlphaFoldDB" id="A0A118DNZ9"/>
<keyword evidence="3" id="KW-1185">Reference proteome</keyword>
<feature type="domain" description="Bbp19-like phage" evidence="1">
    <location>
        <begin position="18"/>
        <end position="90"/>
    </location>
</feature>
<dbReference type="OrthoDB" id="9021673at2"/>
<name>A0A118DNZ9_9BURK</name>
<evidence type="ECO:0000259" key="1">
    <source>
        <dbReference type="Pfam" id="PF25181"/>
    </source>
</evidence>
<accession>A0A118DNZ9</accession>
<sequence length="98" mass="11374">MRTTTNRFLRFWNRREQYRRCFCDERGKLTPAGEAVLADLAQFCRANQSTVITSPVQRTIDPLATMVAEGRREVFVRLIQILGMDDEHLNSLKDEVAE</sequence>
<protein>
    <recommendedName>
        <fullName evidence="1">Bbp19-like phage domain-containing protein</fullName>
    </recommendedName>
</protein>
<dbReference type="InterPro" id="IPR057447">
    <property type="entry name" value="Bbp19-like_phage"/>
</dbReference>
<dbReference type="RefSeq" id="WP_059516606.1">
    <property type="nucleotide sequence ID" value="NZ_LOWA01000031.1"/>
</dbReference>
<organism evidence="2 3">
    <name type="scientific">Burkholderia singularis</name>
    <dbReference type="NCBI Taxonomy" id="1503053"/>
    <lineage>
        <taxon>Bacteria</taxon>
        <taxon>Pseudomonadati</taxon>
        <taxon>Pseudomonadota</taxon>
        <taxon>Betaproteobacteria</taxon>
        <taxon>Burkholderiales</taxon>
        <taxon>Burkholderiaceae</taxon>
        <taxon>Burkholderia</taxon>
        <taxon>pseudomallei group</taxon>
    </lineage>
</organism>
<dbReference type="Pfam" id="PF25181">
    <property type="entry name" value="Phage_Bbp19"/>
    <property type="match status" value="1"/>
</dbReference>
<dbReference type="Proteomes" id="UP000062788">
    <property type="component" value="Unassembled WGS sequence"/>
</dbReference>